<dbReference type="PANTHER" id="PTHR33639:SF2">
    <property type="entry name" value="DUF393 DOMAIN-CONTAINING PROTEIN"/>
    <property type="match status" value="1"/>
</dbReference>
<dbReference type="Proteomes" id="UP000238042">
    <property type="component" value="Unassembled WGS sequence"/>
</dbReference>
<comment type="caution">
    <text evidence="2">The sequence shown here is derived from an EMBL/GenBank/DDBJ whole genome shotgun (WGS) entry which is preliminary data.</text>
</comment>
<dbReference type="InterPro" id="IPR007263">
    <property type="entry name" value="DCC1-like"/>
</dbReference>
<gene>
    <name evidence="2" type="ORF">C4S77_04165</name>
</gene>
<evidence type="ECO:0000313" key="2">
    <source>
        <dbReference type="EMBL" id="PQL93987.1"/>
    </source>
</evidence>
<dbReference type="AlphaFoldDB" id="A0A2S8AF09"/>
<feature type="transmembrane region" description="Helical" evidence="1">
    <location>
        <begin position="86"/>
        <end position="106"/>
    </location>
</feature>
<dbReference type="Pfam" id="PF04134">
    <property type="entry name" value="DCC1-like"/>
    <property type="match status" value="1"/>
</dbReference>
<evidence type="ECO:0000256" key="1">
    <source>
        <dbReference type="SAM" id="Phobius"/>
    </source>
</evidence>
<sequence>MKYLILFDGICNLCNSTVKFVIKHDQKEKFKFASLQSEFGINFLKERNLSKDHWNSIILYEPNKAYYIKSTAALKIALQMGFPYNLLYIFIILPACLRNIVYDYIAKNRYKWFGKKDQCMVPTPELKKRFIV</sequence>
<keyword evidence="1" id="KW-0472">Membrane</keyword>
<dbReference type="InterPro" id="IPR052927">
    <property type="entry name" value="DCC_oxidoreductase"/>
</dbReference>
<keyword evidence="1" id="KW-1133">Transmembrane helix</keyword>
<keyword evidence="3" id="KW-1185">Reference proteome</keyword>
<dbReference type="RefSeq" id="WP_105246279.1">
    <property type="nucleotide sequence ID" value="NZ_PSZM01000026.1"/>
</dbReference>
<dbReference type="PANTHER" id="PTHR33639">
    <property type="entry name" value="THIOL-DISULFIDE OXIDOREDUCTASE DCC"/>
    <property type="match status" value="1"/>
</dbReference>
<reference evidence="2 3" key="1">
    <citation type="submission" date="2018-02" db="EMBL/GenBank/DDBJ databases">
        <title>Genome sequences of Apibacter spp., gut symbionts of Asian honey bees.</title>
        <authorList>
            <person name="Kwong W.K."/>
            <person name="Steele M.I."/>
            <person name="Moran N.A."/>
        </authorList>
    </citation>
    <scope>NUCLEOTIDE SEQUENCE [LARGE SCALE GENOMIC DNA]</scope>
    <source>
        <strain evidence="3">wkB301</strain>
    </source>
</reference>
<accession>A0A2S8AF09</accession>
<protein>
    <submittedName>
        <fullName evidence="2">Thiol-disulfide oxidoreductase</fullName>
    </submittedName>
</protein>
<dbReference type="GO" id="GO:0015035">
    <property type="term" value="F:protein-disulfide reductase activity"/>
    <property type="evidence" value="ECO:0007669"/>
    <property type="project" value="InterPro"/>
</dbReference>
<evidence type="ECO:0000313" key="3">
    <source>
        <dbReference type="Proteomes" id="UP000238042"/>
    </source>
</evidence>
<name>A0A2S8AF09_9FLAO</name>
<dbReference type="EMBL" id="PSZM01000026">
    <property type="protein sequence ID" value="PQL93987.1"/>
    <property type="molecule type" value="Genomic_DNA"/>
</dbReference>
<dbReference type="OrthoDB" id="9785438at2"/>
<proteinExistence type="predicted"/>
<keyword evidence="1" id="KW-0812">Transmembrane</keyword>
<organism evidence="2 3">
    <name type="scientific">Apibacter adventoris</name>
    <dbReference type="NCBI Taxonomy" id="1679466"/>
    <lineage>
        <taxon>Bacteria</taxon>
        <taxon>Pseudomonadati</taxon>
        <taxon>Bacteroidota</taxon>
        <taxon>Flavobacteriia</taxon>
        <taxon>Flavobacteriales</taxon>
        <taxon>Weeksellaceae</taxon>
        <taxon>Apibacter</taxon>
    </lineage>
</organism>